<sequence length="514" mass="57682">MRSIKLNGTIISEEELDRVTTVKSLVEKFEPIFDPDMLVVERKGEIEARTDKYTFTTTKGKFQARMREKWHPIYEAWIGKKVEIIGKNAVIFSPVRLDSDTKYSAASIRLKRGDIFLFRIGSGDPETYLGIARTEHEDRLFLPPDPDDAVIGRVIGGGRTILQDLVIDDVIKEIAPEYAIESLLDRLSLTDVVEDGMEIYTSIALELSEMAPCSAESFLAYLRNNNGFLTVDEVSNSYIRSVSPPIFEIGVENNRTFRDRGMAFLRNDGDRKNSIYFYKKLRMPQHYMNAFGTVRSGIELIDVARLGDKIAVHTNPVQVFLVGMSQYEAEKLLEEIGITHIRKGEEADDAIIVSQQPDMTIEIFKQGKVETEAIAPDNLLRVELFEEEAPETVHYFKDVTGLYRNHRVGKLVVTGAIESLILFRGGDRRVMIKPENTPAEDVGFERGVIGVTNMSRPHEGTIGIRLIDDPVFGPTGEIAASTNVIGRVVSGLEILDGVRKGDVYFLDVTPARNS</sequence>
<organism evidence="2 3">
    <name type="scientific">Candidatus Syntropharchaeum caldarium</name>
    <dbReference type="NCBI Taxonomy" id="1838285"/>
    <lineage>
        <taxon>Archaea</taxon>
        <taxon>Methanobacteriati</taxon>
        <taxon>Methanobacteriota</taxon>
        <taxon>Stenosarchaea group</taxon>
        <taxon>Methanomicrobia</taxon>
        <taxon>Methanosarcinales</taxon>
        <taxon>ANME-2 cluster</taxon>
        <taxon>Candidatus Syntropharchaeum</taxon>
    </lineage>
</organism>
<evidence type="ECO:0000313" key="3">
    <source>
        <dbReference type="Proteomes" id="UP000186940"/>
    </source>
</evidence>
<proteinExistence type="predicted"/>
<protein>
    <submittedName>
        <fullName evidence="2">Uncharacterized conserved protein UCP005852, methanogenesis</fullName>
    </submittedName>
</protein>
<keyword evidence="3" id="KW-1185">Reference proteome</keyword>
<accession>A0A1F2PBF6</accession>
<feature type="domain" description="Putative peptidyl-prolyl cis-trans isomerase" evidence="1">
    <location>
        <begin position="381"/>
        <end position="506"/>
    </location>
</feature>
<dbReference type="NCBIfam" id="TIGR03268">
    <property type="entry name" value="methan_mark_3"/>
    <property type="match status" value="1"/>
</dbReference>
<dbReference type="AlphaFoldDB" id="A0A1F2PBF6"/>
<dbReference type="InterPro" id="IPR016466">
    <property type="entry name" value="Methan_mark_3"/>
</dbReference>
<evidence type="ECO:0000313" key="2">
    <source>
        <dbReference type="EMBL" id="OFV68242.1"/>
    </source>
</evidence>
<dbReference type="PIRSF" id="PIRSF005852">
    <property type="entry name" value="UCP005852"/>
    <property type="match status" value="1"/>
</dbReference>
<comment type="caution">
    <text evidence="2">The sequence shown here is derived from an EMBL/GenBank/DDBJ whole genome shotgun (WGS) entry which is preliminary data.</text>
</comment>
<dbReference type="InterPro" id="IPR058492">
    <property type="entry name" value="DUF8179"/>
</dbReference>
<dbReference type="STRING" id="1838285.SCAL_000882"/>
<reference evidence="2" key="1">
    <citation type="submission" date="2016-05" db="EMBL/GenBank/DDBJ databases">
        <title>Microbial consortia oxidize butane by reversing methanogenesis.</title>
        <authorList>
            <person name="Laso-Perez R."/>
            <person name="Richter M."/>
            <person name="Wegener G."/>
            <person name="Musat F."/>
        </authorList>
    </citation>
    <scope>NUCLEOTIDE SEQUENCE [LARGE SCALE GENOMIC DNA]</scope>
    <source>
        <strain evidence="2">BOX2</strain>
    </source>
</reference>
<dbReference type="Pfam" id="PF26548">
    <property type="entry name" value="DUF8179"/>
    <property type="match status" value="1"/>
</dbReference>
<dbReference type="Proteomes" id="UP000186940">
    <property type="component" value="Unassembled WGS sequence"/>
</dbReference>
<gene>
    <name evidence="2" type="ORF">SCAL_000882</name>
</gene>
<evidence type="ECO:0000259" key="1">
    <source>
        <dbReference type="Pfam" id="PF26548"/>
    </source>
</evidence>
<name>A0A1F2PBF6_9EURY</name>
<dbReference type="EMBL" id="LYOS01000002">
    <property type="protein sequence ID" value="OFV68242.1"/>
    <property type="molecule type" value="Genomic_DNA"/>
</dbReference>